<dbReference type="EMBL" id="JARK01000266">
    <property type="protein sequence ID" value="EYC39250.1"/>
    <property type="molecule type" value="Genomic_DNA"/>
</dbReference>
<accession>A0A016WHX6</accession>
<reference evidence="2" key="1">
    <citation type="journal article" date="2015" name="Nat. Genet.">
        <title>The genome and transcriptome of the zoonotic hookworm Ancylostoma ceylanicum identify infection-specific gene families.</title>
        <authorList>
            <person name="Schwarz E.M."/>
            <person name="Hu Y."/>
            <person name="Antoshechkin I."/>
            <person name="Miller M.M."/>
            <person name="Sternberg P.W."/>
            <person name="Aroian R.V."/>
        </authorList>
    </citation>
    <scope>NUCLEOTIDE SEQUENCE</scope>
    <source>
        <strain evidence="2">HY135</strain>
    </source>
</reference>
<gene>
    <name evidence="1" type="primary">Acey_s0666.g1334</name>
    <name evidence="1" type="ORF">Y032_0666g1334</name>
</gene>
<keyword evidence="2" id="KW-1185">Reference proteome</keyword>
<protein>
    <submittedName>
        <fullName evidence="1">Uncharacterized protein</fullName>
    </submittedName>
</protein>
<proteinExistence type="predicted"/>
<evidence type="ECO:0000313" key="2">
    <source>
        <dbReference type="Proteomes" id="UP000024635"/>
    </source>
</evidence>
<dbReference type="Proteomes" id="UP000024635">
    <property type="component" value="Unassembled WGS sequence"/>
</dbReference>
<evidence type="ECO:0000313" key="1">
    <source>
        <dbReference type="EMBL" id="EYC39250.1"/>
    </source>
</evidence>
<name>A0A016WHX6_9BILA</name>
<comment type="caution">
    <text evidence="1">The sequence shown here is derived from an EMBL/GenBank/DDBJ whole genome shotgun (WGS) entry which is preliminary data.</text>
</comment>
<sequence>MIPSHLVLYKRKERSNASVPGGEIKDQTLYNNSSPLYTCMYKTDRPANAGLEELLFFASLALPGSTHNTSTILYLSKLPCFGTLCFVDSGMCDSKAYSRGNWIIVTVRFRDRSNNMIELDSRLTTNFMTSTCREAKIAVSTNFEDIMMARFTSTL</sequence>
<dbReference type="AlphaFoldDB" id="A0A016WHX6"/>
<organism evidence="1 2">
    <name type="scientific">Ancylostoma ceylanicum</name>
    <dbReference type="NCBI Taxonomy" id="53326"/>
    <lineage>
        <taxon>Eukaryota</taxon>
        <taxon>Metazoa</taxon>
        <taxon>Ecdysozoa</taxon>
        <taxon>Nematoda</taxon>
        <taxon>Chromadorea</taxon>
        <taxon>Rhabditida</taxon>
        <taxon>Rhabditina</taxon>
        <taxon>Rhabditomorpha</taxon>
        <taxon>Strongyloidea</taxon>
        <taxon>Ancylostomatidae</taxon>
        <taxon>Ancylostomatinae</taxon>
        <taxon>Ancylostoma</taxon>
    </lineage>
</organism>